<dbReference type="Proteomes" id="UP000649617">
    <property type="component" value="Unassembled WGS sequence"/>
</dbReference>
<dbReference type="Gene3D" id="1.10.287.110">
    <property type="entry name" value="DnaJ domain"/>
    <property type="match status" value="1"/>
</dbReference>
<dbReference type="EMBL" id="CAJNIZ010003399">
    <property type="protein sequence ID" value="CAE7222102.1"/>
    <property type="molecule type" value="Genomic_DNA"/>
</dbReference>
<name>A0A812K4D5_SYMPI</name>
<gene>
    <name evidence="2" type="primary">SLC16A12</name>
    <name evidence="2" type="ORF">SPIL2461_LOCUS2971</name>
</gene>
<feature type="non-terminal residue" evidence="2">
    <location>
        <position position="1"/>
    </location>
</feature>
<evidence type="ECO:0000313" key="3">
    <source>
        <dbReference type="Proteomes" id="UP000649617"/>
    </source>
</evidence>
<evidence type="ECO:0000313" key="2">
    <source>
        <dbReference type="EMBL" id="CAE7222102.1"/>
    </source>
</evidence>
<feature type="compositionally biased region" description="Basic and acidic residues" evidence="1">
    <location>
        <begin position="28"/>
        <end position="52"/>
    </location>
</feature>
<dbReference type="OrthoDB" id="439348at2759"/>
<dbReference type="AlphaFoldDB" id="A0A812K4D5"/>
<feature type="region of interest" description="Disordered" evidence="1">
    <location>
        <begin position="1"/>
        <end position="52"/>
    </location>
</feature>
<accession>A0A812K4D5</accession>
<sequence length="52" mass="6066">QYRRNARHQHPDKGGSHDQFTQLQAAKDYMEVRQSRDSGADDARRGLEQPKQ</sequence>
<dbReference type="InterPro" id="IPR036869">
    <property type="entry name" value="J_dom_sf"/>
</dbReference>
<reference evidence="2" key="1">
    <citation type="submission" date="2021-02" db="EMBL/GenBank/DDBJ databases">
        <authorList>
            <person name="Dougan E. K."/>
            <person name="Rhodes N."/>
            <person name="Thang M."/>
            <person name="Chan C."/>
        </authorList>
    </citation>
    <scope>NUCLEOTIDE SEQUENCE</scope>
</reference>
<dbReference type="SUPFAM" id="SSF46565">
    <property type="entry name" value="Chaperone J-domain"/>
    <property type="match status" value="1"/>
</dbReference>
<keyword evidence="3" id="KW-1185">Reference proteome</keyword>
<proteinExistence type="predicted"/>
<comment type="caution">
    <text evidence="2">The sequence shown here is derived from an EMBL/GenBank/DDBJ whole genome shotgun (WGS) entry which is preliminary data.</text>
</comment>
<feature type="non-terminal residue" evidence="2">
    <location>
        <position position="52"/>
    </location>
</feature>
<protein>
    <submittedName>
        <fullName evidence="2">SLC16A12 protein</fullName>
    </submittedName>
</protein>
<evidence type="ECO:0000256" key="1">
    <source>
        <dbReference type="SAM" id="MobiDB-lite"/>
    </source>
</evidence>
<organism evidence="2 3">
    <name type="scientific">Symbiodinium pilosum</name>
    <name type="common">Dinoflagellate</name>
    <dbReference type="NCBI Taxonomy" id="2952"/>
    <lineage>
        <taxon>Eukaryota</taxon>
        <taxon>Sar</taxon>
        <taxon>Alveolata</taxon>
        <taxon>Dinophyceae</taxon>
        <taxon>Suessiales</taxon>
        <taxon>Symbiodiniaceae</taxon>
        <taxon>Symbiodinium</taxon>
    </lineage>
</organism>